<feature type="transmembrane region" description="Helical" evidence="4">
    <location>
        <begin position="231"/>
        <end position="254"/>
    </location>
</feature>
<feature type="signal peptide" evidence="5">
    <location>
        <begin position="1"/>
        <end position="23"/>
    </location>
</feature>
<dbReference type="Gene3D" id="2.60.40.10">
    <property type="entry name" value="Immunoglobulins"/>
    <property type="match status" value="1"/>
</dbReference>
<evidence type="ECO:0000256" key="5">
    <source>
        <dbReference type="SAM" id="SignalP"/>
    </source>
</evidence>
<feature type="domain" description="RING-type" evidence="6">
    <location>
        <begin position="406"/>
        <end position="441"/>
    </location>
</feature>
<evidence type="ECO:0000313" key="8">
    <source>
        <dbReference type="Proteomes" id="UP001195483"/>
    </source>
</evidence>
<keyword evidence="4" id="KW-0472">Membrane</keyword>
<reference evidence="7" key="3">
    <citation type="submission" date="2023-05" db="EMBL/GenBank/DDBJ databases">
        <authorList>
            <person name="Smith C.H."/>
        </authorList>
    </citation>
    <scope>NUCLEOTIDE SEQUENCE</scope>
    <source>
        <strain evidence="7">CHS0354</strain>
        <tissue evidence="7">Mantle</tissue>
    </source>
</reference>
<keyword evidence="4" id="KW-0812">Transmembrane</keyword>
<organism evidence="7 8">
    <name type="scientific">Potamilus streckersoni</name>
    <dbReference type="NCBI Taxonomy" id="2493646"/>
    <lineage>
        <taxon>Eukaryota</taxon>
        <taxon>Metazoa</taxon>
        <taxon>Spiralia</taxon>
        <taxon>Lophotrochozoa</taxon>
        <taxon>Mollusca</taxon>
        <taxon>Bivalvia</taxon>
        <taxon>Autobranchia</taxon>
        <taxon>Heteroconchia</taxon>
        <taxon>Palaeoheterodonta</taxon>
        <taxon>Unionida</taxon>
        <taxon>Unionoidea</taxon>
        <taxon>Unionidae</taxon>
        <taxon>Ambleminae</taxon>
        <taxon>Lampsilini</taxon>
        <taxon>Potamilus</taxon>
    </lineage>
</organism>
<evidence type="ECO:0000256" key="2">
    <source>
        <dbReference type="ARBA" id="ARBA00022833"/>
    </source>
</evidence>
<reference evidence="7" key="1">
    <citation type="journal article" date="2021" name="Genome Biol. Evol.">
        <title>A High-Quality Reference Genome for a Parasitic Bivalve with Doubly Uniparental Inheritance (Bivalvia: Unionida).</title>
        <authorList>
            <person name="Smith C.H."/>
        </authorList>
    </citation>
    <scope>NUCLEOTIDE SEQUENCE</scope>
    <source>
        <strain evidence="7">CHS0354</strain>
    </source>
</reference>
<dbReference type="InterPro" id="IPR001841">
    <property type="entry name" value="Znf_RING"/>
</dbReference>
<evidence type="ECO:0000256" key="3">
    <source>
        <dbReference type="PROSITE-ProRule" id="PRU00175"/>
    </source>
</evidence>
<accession>A0AAE0S1H6</accession>
<keyword evidence="8" id="KW-1185">Reference proteome</keyword>
<dbReference type="AlphaFoldDB" id="A0AAE0S1H6"/>
<sequence length="452" mass="50757">MKYEYRYCRIFLLVNALVGFLSGAGDSSKFTCPGDSVQAFQNITFNNCSSVVSLYTNGERHTLIARWSFHNCSRNETFLPDFKERVFLYGNGTITIHDIHPWDQAKYIVNCQMGNFSMQDVVQINVMAAPAKDCRPKILHLGNSLFASLKANLCGKPVATLYWKGYSDVSNTSDPVLKLTPGIEAVTYYACIKGPALQCGRNSTPLDYCTSLTIGRDTSSPVLPETWDVKAAIFIVVGIVVGVSLIVAIVLILCRKTCRKKNVSGEQAVTLEEIRELWTKHFDSLKFEEISQLLNDGQQQGFNNYCDNLHTREEPGNDDQNQVNEPCSETLTTCEKSANDEQQQVLRSYTDNFQAVEKPVNDGQDQVMELYRDSVHETKDATTDHQPSTSSEAMREFQELRDAAMCKICFVNKKNIVFIPCNHVVTCANCGTTLEQCPVCRVKIEQRTKLSF</sequence>
<reference evidence="7" key="2">
    <citation type="journal article" date="2021" name="Genome Biol. Evol.">
        <title>Developing a high-quality reference genome for a parasitic bivalve with doubly uniparental inheritance (Bivalvia: Unionida).</title>
        <authorList>
            <person name="Smith C.H."/>
        </authorList>
    </citation>
    <scope>NUCLEOTIDE SEQUENCE</scope>
    <source>
        <strain evidence="7">CHS0354</strain>
        <tissue evidence="7">Mantle</tissue>
    </source>
</reference>
<protein>
    <recommendedName>
        <fullName evidence="6">RING-type domain-containing protein</fullName>
    </recommendedName>
</protein>
<dbReference type="SUPFAM" id="SSF57850">
    <property type="entry name" value="RING/U-box"/>
    <property type="match status" value="1"/>
</dbReference>
<evidence type="ECO:0000313" key="7">
    <source>
        <dbReference type="EMBL" id="KAK3583488.1"/>
    </source>
</evidence>
<keyword evidence="5" id="KW-0732">Signal</keyword>
<keyword evidence="2" id="KW-0862">Zinc</keyword>
<evidence type="ECO:0000256" key="1">
    <source>
        <dbReference type="ARBA" id="ARBA00022771"/>
    </source>
</evidence>
<comment type="caution">
    <text evidence="7">The sequence shown here is derived from an EMBL/GenBank/DDBJ whole genome shotgun (WGS) entry which is preliminary data.</text>
</comment>
<dbReference type="Pfam" id="PF13920">
    <property type="entry name" value="zf-C3HC4_3"/>
    <property type="match status" value="1"/>
</dbReference>
<dbReference type="InterPro" id="IPR051728">
    <property type="entry name" value="RING-FYVE_E3_ubiquitin-ligase"/>
</dbReference>
<dbReference type="InterPro" id="IPR013083">
    <property type="entry name" value="Znf_RING/FYVE/PHD"/>
</dbReference>
<dbReference type="GO" id="GO:0008270">
    <property type="term" value="F:zinc ion binding"/>
    <property type="evidence" value="ECO:0007669"/>
    <property type="project" value="UniProtKB-KW"/>
</dbReference>
<dbReference type="Gene3D" id="3.30.40.10">
    <property type="entry name" value="Zinc/RING finger domain, C3HC4 (zinc finger)"/>
    <property type="match status" value="1"/>
</dbReference>
<keyword evidence="1 3" id="KW-0863">Zinc-finger</keyword>
<evidence type="ECO:0000259" key="6">
    <source>
        <dbReference type="PROSITE" id="PS50089"/>
    </source>
</evidence>
<keyword evidence="4" id="KW-1133">Transmembrane helix</keyword>
<proteinExistence type="predicted"/>
<dbReference type="InterPro" id="IPR013783">
    <property type="entry name" value="Ig-like_fold"/>
</dbReference>
<evidence type="ECO:0000256" key="4">
    <source>
        <dbReference type="SAM" id="Phobius"/>
    </source>
</evidence>
<name>A0AAE0S1H6_9BIVA</name>
<dbReference type="EMBL" id="JAEAOA010001522">
    <property type="protein sequence ID" value="KAK3583488.1"/>
    <property type="molecule type" value="Genomic_DNA"/>
</dbReference>
<dbReference type="PROSITE" id="PS50089">
    <property type="entry name" value="ZF_RING_2"/>
    <property type="match status" value="1"/>
</dbReference>
<dbReference type="PANTHER" id="PTHR14879:SF5">
    <property type="entry name" value="RING-TYPE DOMAIN-CONTAINING PROTEIN"/>
    <property type="match status" value="1"/>
</dbReference>
<gene>
    <name evidence="7" type="ORF">CHS0354_025621</name>
</gene>
<feature type="chain" id="PRO_5042002166" description="RING-type domain-containing protein" evidence="5">
    <location>
        <begin position="24"/>
        <end position="452"/>
    </location>
</feature>
<keyword evidence="1 3" id="KW-0479">Metal-binding</keyword>
<dbReference type="Proteomes" id="UP001195483">
    <property type="component" value="Unassembled WGS sequence"/>
</dbReference>
<dbReference type="PANTHER" id="PTHR14879">
    <property type="entry name" value="CASPASE REGULATOR, RING FINGER DOMAIN-CONTAINING"/>
    <property type="match status" value="1"/>
</dbReference>